<dbReference type="GO" id="GO:0004383">
    <property type="term" value="F:guanylate cyclase activity"/>
    <property type="evidence" value="ECO:0007669"/>
    <property type="project" value="UniProtKB-EC"/>
</dbReference>
<dbReference type="EMBL" id="BDGG01000006">
    <property type="protein sequence ID" value="GAV00720.1"/>
    <property type="molecule type" value="Genomic_DNA"/>
</dbReference>
<dbReference type="Pfam" id="PF00211">
    <property type="entry name" value="Guanylate_cyc"/>
    <property type="match status" value="1"/>
</dbReference>
<dbReference type="SUPFAM" id="SSF55073">
    <property type="entry name" value="Nucleotide cyclase"/>
    <property type="match status" value="1"/>
</dbReference>
<evidence type="ECO:0000256" key="3">
    <source>
        <dbReference type="ARBA" id="ARBA00012202"/>
    </source>
</evidence>
<dbReference type="Pfam" id="PF07701">
    <property type="entry name" value="HNOBA"/>
    <property type="match status" value="1"/>
</dbReference>
<evidence type="ECO:0000256" key="4">
    <source>
        <dbReference type="ARBA" id="ARBA00022490"/>
    </source>
</evidence>
<gene>
    <name evidence="19" type="primary">RvY_11526-1</name>
    <name evidence="19" type="synonym">RvY_11526.1</name>
    <name evidence="19" type="ORF">RvY_11526</name>
</gene>
<evidence type="ECO:0000313" key="19">
    <source>
        <dbReference type="EMBL" id="GAV00720.1"/>
    </source>
</evidence>
<dbReference type="OrthoDB" id="6127067at2759"/>
<dbReference type="InterPro" id="IPR029787">
    <property type="entry name" value="Nucleotide_cyclase"/>
</dbReference>
<dbReference type="InterPro" id="IPR011645">
    <property type="entry name" value="HNOB_dom_associated"/>
</dbReference>
<accession>A0A1D1VGH1</accession>
<evidence type="ECO:0000256" key="6">
    <source>
        <dbReference type="ARBA" id="ARBA00022723"/>
    </source>
</evidence>
<keyword evidence="5" id="KW-0349">Heme</keyword>
<dbReference type="GO" id="GO:0070482">
    <property type="term" value="P:response to oxygen levels"/>
    <property type="evidence" value="ECO:0007669"/>
    <property type="project" value="TreeGrafter"/>
</dbReference>
<dbReference type="InterPro" id="IPR024096">
    <property type="entry name" value="NO_sig/Golgi_transp_ligand-bd"/>
</dbReference>
<evidence type="ECO:0000256" key="5">
    <source>
        <dbReference type="ARBA" id="ARBA00022617"/>
    </source>
</evidence>
<evidence type="ECO:0000256" key="1">
    <source>
        <dbReference type="ARBA" id="ARBA00001971"/>
    </source>
</evidence>
<evidence type="ECO:0000256" key="8">
    <source>
        <dbReference type="ARBA" id="ARBA00023004"/>
    </source>
</evidence>
<sequence>MYGFVNHAIELLVLRNFGEETWEKIKEEAGVSMDGNFLIRFVYPDEITYRLVVAAEKILNVPVPAILELFGGFFYDFCVESGYDKILQVLGSTPTAFLENLDALHDHLQSIYPGMRAPSFRCTRVDHRSTILHYYSERDGLEPIVLGLVKTVAVRLHGVEVTVRVLSARDPEQGRDHTQFLIEEADTGGHKLAVEDEVVGKAGHTFRVQPRISPKTFAVLFPFHLVFDKDFAIRGVGQSLARVIPQLSTGHSGKHSSKPSKCHLDDIFEMLRPHMNFDFKTIVDHINTIFVLKTHDDLPVLNYYTQQSDVRNLKLKGQMMYLPEHDWVLYICSPATSNLNDLSKTACYLSDLPLHDATKDLVLMSEQFEEEYNLARDLEILTDNLQQSYRDLEDEKKKTDKLVYSILPPSVAAELRHNKPVPAKKYDQVTLMFCGVTSFADFCSRTHNDPRQTVEYLNKIYSRFDVLTDPKHNPHVFKVETVGDKYMAVSGLPEAHDSHARWIAKLSLELMDIADQLRAEGEHVTITIGIHSGELVTGVIGQRMPRYCLFGNTVNLASRTESTGEKGSINVSQSAYEVLQDENNYDVTFAFEARGQVQMKGKAEPMKVYILRREYIDPRMAFLFHPLLKVTTV</sequence>
<feature type="domain" description="Guanylate cyclase" evidence="18">
    <location>
        <begin position="430"/>
        <end position="561"/>
    </location>
</feature>
<dbReference type="Gene3D" id="3.30.70.1230">
    <property type="entry name" value="Nucleotide cyclase"/>
    <property type="match status" value="1"/>
</dbReference>
<keyword evidence="11" id="KW-0141">cGMP biosynthesis</keyword>
<dbReference type="InterPro" id="IPR018297">
    <property type="entry name" value="A/G_cyclase_CS"/>
</dbReference>
<dbReference type="GO" id="GO:0019934">
    <property type="term" value="P:cGMP-mediated signaling"/>
    <property type="evidence" value="ECO:0007669"/>
    <property type="project" value="TreeGrafter"/>
</dbReference>
<dbReference type="FunFam" id="3.30.450.260:FF:000002">
    <property type="entry name" value="guanylate cyclase soluble subunit alpha-2"/>
    <property type="match status" value="1"/>
</dbReference>
<dbReference type="InterPro" id="IPR001054">
    <property type="entry name" value="A/G_cyclase"/>
</dbReference>
<dbReference type="CDD" id="cd07302">
    <property type="entry name" value="CHD"/>
    <property type="match status" value="1"/>
</dbReference>
<dbReference type="AlphaFoldDB" id="A0A1D1VGH1"/>
<evidence type="ECO:0000256" key="10">
    <source>
        <dbReference type="ARBA" id="ARBA00023239"/>
    </source>
</evidence>
<dbReference type="InterPro" id="IPR011644">
    <property type="entry name" value="Heme_NO-bd"/>
</dbReference>
<evidence type="ECO:0000256" key="17">
    <source>
        <dbReference type="SAM" id="Coils"/>
    </source>
</evidence>
<evidence type="ECO:0000256" key="15">
    <source>
        <dbReference type="ARBA" id="ARBA00043208"/>
    </source>
</evidence>
<dbReference type="STRING" id="947166.A0A1D1VGH1"/>
<evidence type="ECO:0000256" key="16">
    <source>
        <dbReference type="RuleBase" id="RU000405"/>
    </source>
</evidence>
<reference evidence="19 20" key="1">
    <citation type="journal article" date="2016" name="Nat. Commun.">
        <title>Extremotolerant tardigrade genome and improved radiotolerance of human cultured cells by tardigrade-unique protein.</title>
        <authorList>
            <person name="Hashimoto T."/>
            <person name="Horikawa D.D."/>
            <person name="Saito Y."/>
            <person name="Kuwahara H."/>
            <person name="Kozuka-Hata H."/>
            <person name="Shin-I T."/>
            <person name="Minakuchi Y."/>
            <person name="Ohishi K."/>
            <person name="Motoyama A."/>
            <person name="Aizu T."/>
            <person name="Enomoto A."/>
            <person name="Kondo K."/>
            <person name="Tanaka S."/>
            <person name="Hara Y."/>
            <person name="Koshikawa S."/>
            <person name="Sagara H."/>
            <person name="Miura T."/>
            <person name="Yokobori S."/>
            <person name="Miyagawa K."/>
            <person name="Suzuki Y."/>
            <person name="Kubo T."/>
            <person name="Oyama M."/>
            <person name="Kohara Y."/>
            <person name="Fujiyama A."/>
            <person name="Arakawa K."/>
            <person name="Katayama T."/>
            <person name="Toyoda A."/>
            <person name="Kunieda T."/>
        </authorList>
    </citation>
    <scope>NUCLEOTIDE SEQUENCE [LARGE SCALE GENOMIC DNA]</scope>
    <source>
        <strain evidence="19 20">YOKOZUNA-1</strain>
    </source>
</reference>
<dbReference type="Pfam" id="PF07700">
    <property type="entry name" value="HNOB"/>
    <property type="match status" value="1"/>
</dbReference>
<dbReference type="FunFam" id="3.30.70.1230:FF:000005">
    <property type="entry name" value="Guanylate cyclase soluble subunit beta-1"/>
    <property type="match status" value="1"/>
</dbReference>
<dbReference type="PROSITE" id="PS00452">
    <property type="entry name" value="GUANYLATE_CYCLASE_1"/>
    <property type="match status" value="1"/>
</dbReference>
<dbReference type="PANTHER" id="PTHR45655:SF2">
    <property type="entry name" value="GUANYLATE CYCLASE SOLUBLE SUBUNIT BETA-1"/>
    <property type="match status" value="1"/>
</dbReference>
<comment type="function">
    <text evidence="12">Mediates responses to nitric oxide (NO) by catalyzing the biosynthesis of the signaling molecule cGMP.</text>
</comment>
<dbReference type="InterPro" id="IPR042463">
    <property type="entry name" value="HNOB_dom_associated_sf"/>
</dbReference>
<dbReference type="EC" id="4.6.1.2" evidence="3"/>
<dbReference type="SMART" id="SM00044">
    <property type="entry name" value="CYCc"/>
    <property type="match status" value="1"/>
</dbReference>
<evidence type="ECO:0000256" key="12">
    <source>
        <dbReference type="ARBA" id="ARBA00037442"/>
    </source>
</evidence>
<evidence type="ECO:0000256" key="11">
    <source>
        <dbReference type="ARBA" id="ARBA00023293"/>
    </source>
</evidence>
<dbReference type="Proteomes" id="UP000186922">
    <property type="component" value="Unassembled WGS sequence"/>
</dbReference>
<keyword evidence="8" id="KW-0408">Iron</keyword>
<dbReference type="GO" id="GO:0046872">
    <property type="term" value="F:metal ion binding"/>
    <property type="evidence" value="ECO:0007669"/>
    <property type="project" value="UniProtKB-KW"/>
</dbReference>
<keyword evidence="10 16" id="KW-0456">Lyase</keyword>
<comment type="similarity">
    <text evidence="16">Belongs to the adenylyl cyclase class-4/guanylyl cyclase family.</text>
</comment>
<dbReference type="Gene3D" id="6.10.250.780">
    <property type="match status" value="1"/>
</dbReference>
<dbReference type="GO" id="GO:0020037">
    <property type="term" value="F:heme binding"/>
    <property type="evidence" value="ECO:0007669"/>
    <property type="project" value="InterPro"/>
</dbReference>
<keyword evidence="4" id="KW-0963">Cytoplasm</keyword>
<protein>
    <recommendedName>
        <fullName evidence="13">Guanylate cyclase soluble subunit beta-1</fullName>
        <ecNumber evidence="3">4.6.1.2</ecNumber>
    </recommendedName>
    <alternativeName>
        <fullName evidence="14">Guanylate cyclase soluble subunit beta-3</fullName>
    </alternativeName>
    <alternativeName>
        <fullName evidence="15">Soluble guanylate cyclase small subunit</fullName>
    </alternativeName>
</protein>
<dbReference type="PROSITE" id="PS50125">
    <property type="entry name" value="GUANYLATE_CYCLASE_2"/>
    <property type="match status" value="1"/>
</dbReference>
<evidence type="ECO:0000256" key="14">
    <source>
        <dbReference type="ARBA" id="ARBA00041698"/>
    </source>
</evidence>
<dbReference type="PANTHER" id="PTHR45655">
    <property type="entry name" value="GUANYLATE CYCLASE SOLUBLE SUBUNIT BETA-2"/>
    <property type="match status" value="1"/>
</dbReference>
<dbReference type="InterPro" id="IPR038158">
    <property type="entry name" value="H-NOX_domain_sf"/>
</dbReference>
<dbReference type="Gene3D" id="3.90.1520.10">
    <property type="entry name" value="H-NOX domain"/>
    <property type="match status" value="1"/>
</dbReference>
<evidence type="ECO:0000313" key="20">
    <source>
        <dbReference type="Proteomes" id="UP000186922"/>
    </source>
</evidence>
<keyword evidence="7" id="KW-0547">Nucleotide-binding</keyword>
<dbReference type="SUPFAM" id="SSF111126">
    <property type="entry name" value="Ligand-binding domain in the NO signalling and Golgi transport"/>
    <property type="match status" value="1"/>
</dbReference>
<comment type="caution">
    <text evidence="19">The sequence shown here is derived from an EMBL/GenBank/DDBJ whole genome shotgun (WGS) entry which is preliminary data.</text>
</comment>
<comment type="cofactor">
    <cofactor evidence="1">
        <name>heme</name>
        <dbReference type="ChEBI" id="CHEBI:30413"/>
    </cofactor>
</comment>
<evidence type="ECO:0000256" key="7">
    <source>
        <dbReference type="ARBA" id="ARBA00022741"/>
    </source>
</evidence>
<evidence type="ECO:0000256" key="2">
    <source>
        <dbReference type="ARBA" id="ARBA00004496"/>
    </source>
</evidence>
<name>A0A1D1VGH1_RAMVA</name>
<comment type="subcellular location">
    <subcellularLocation>
        <location evidence="2">Cytoplasm</location>
    </subcellularLocation>
</comment>
<proteinExistence type="inferred from homology"/>
<keyword evidence="20" id="KW-1185">Reference proteome</keyword>
<keyword evidence="6" id="KW-0479">Metal-binding</keyword>
<evidence type="ECO:0000259" key="18">
    <source>
        <dbReference type="PROSITE" id="PS50125"/>
    </source>
</evidence>
<evidence type="ECO:0000256" key="9">
    <source>
        <dbReference type="ARBA" id="ARBA00023134"/>
    </source>
</evidence>
<organism evidence="19 20">
    <name type="scientific">Ramazzottius varieornatus</name>
    <name type="common">Water bear</name>
    <name type="synonym">Tardigrade</name>
    <dbReference type="NCBI Taxonomy" id="947166"/>
    <lineage>
        <taxon>Eukaryota</taxon>
        <taxon>Metazoa</taxon>
        <taxon>Ecdysozoa</taxon>
        <taxon>Tardigrada</taxon>
        <taxon>Eutardigrada</taxon>
        <taxon>Parachela</taxon>
        <taxon>Hypsibioidea</taxon>
        <taxon>Ramazzottiidae</taxon>
        <taxon>Ramazzottius</taxon>
    </lineage>
</organism>
<dbReference type="GO" id="GO:0008074">
    <property type="term" value="C:guanylate cyclase complex, soluble"/>
    <property type="evidence" value="ECO:0007669"/>
    <property type="project" value="TreeGrafter"/>
</dbReference>
<feature type="coiled-coil region" evidence="17">
    <location>
        <begin position="375"/>
        <end position="402"/>
    </location>
</feature>
<keyword evidence="17" id="KW-0175">Coiled coil</keyword>
<dbReference type="Gene3D" id="3.30.450.260">
    <property type="entry name" value="Haem NO binding associated domain"/>
    <property type="match status" value="1"/>
</dbReference>
<evidence type="ECO:0000256" key="13">
    <source>
        <dbReference type="ARBA" id="ARBA00039698"/>
    </source>
</evidence>
<dbReference type="GO" id="GO:0005525">
    <property type="term" value="F:GTP binding"/>
    <property type="evidence" value="ECO:0007669"/>
    <property type="project" value="UniProtKB-KW"/>
</dbReference>
<keyword evidence="9" id="KW-0342">GTP-binding</keyword>